<dbReference type="Ensembl" id="ENSLACT00000002992.1">
    <property type="protein sequence ID" value="ENSLACP00000002966.1"/>
    <property type="gene ID" value="ENSLACG00000002653.1"/>
</dbReference>
<dbReference type="Gene3D" id="3.60.10.10">
    <property type="entry name" value="Endonuclease/exonuclease/phosphatase"/>
    <property type="match status" value="1"/>
</dbReference>
<reference evidence="1" key="3">
    <citation type="submission" date="2025-09" db="UniProtKB">
        <authorList>
            <consortium name="Ensembl"/>
        </authorList>
    </citation>
    <scope>IDENTIFICATION</scope>
</reference>
<dbReference type="HOGENOM" id="CLU_000680_2_1_1"/>
<dbReference type="SUPFAM" id="SSF56219">
    <property type="entry name" value="DNase I-like"/>
    <property type="match status" value="1"/>
</dbReference>
<dbReference type="AlphaFoldDB" id="H2ZZZ5"/>
<protein>
    <recommendedName>
        <fullName evidence="3">Endonuclease/exonuclease/phosphatase domain-containing protein</fullName>
    </recommendedName>
</protein>
<dbReference type="GeneTree" id="ENSGT01040000240943"/>
<dbReference type="EMBL" id="AFYH01233538">
    <property type="status" value="NOT_ANNOTATED_CDS"/>
    <property type="molecule type" value="Genomic_DNA"/>
</dbReference>
<evidence type="ECO:0000313" key="2">
    <source>
        <dbReference type="Proteomes" id="UP000008672"/>
    </source>
</evidence>
<proteinExistence type="predicted"/>
<keyword evidence="2" id="KW-1185">Reference proteome</keyword>
<name>H2ZZZ5_LATCH</name>
<reference evidence="1" key="2">
    <citation type="submission" date="2025-08" db="UniProtKB">
        <authorList>
            <consortium name="Ensembl"/>
        </authorList>
    </citation>
    <scope>IDENTIFICATION</scope>
</reference>
<evidence type="ECO:0008006" key="3">
    <source>
        <dbReference type="Google" id="ProtNLM"/>
    </source>
</evidence>
<reference evidence="2" key="1">
    <citation type="submission" date="2011-08" db="EMBL/GenBank/DDBJ databases">
        <title>The draft genome of Latimeria chalumnae.</title>
        <authorList>
            <person name="Di Palma F."/>
            <person name="Alfoldi J."/>
            <person name="Johnson J."/>
            <person name="Berlin A."/>
            <person name="Gnerre S."/>
            <person name="Jaffe D."/>
            <person name="MacCallum I."/>
            <person name="Young S."/>
            <person name="Walker B.J."/>
            <person name="Lander E."/>
            <person name="Lindblad-Toh K."/>
        </authorList>
    </citation>
    <scope>NUCLEOTIDE SEQUENCE [LARGE SCALE GENOMIC DNA]</scope>
    <source>
        <strain evidence="2">Wild caught</strain>
    </source>
</reference>
<dbReference type="Proteomes" id="UP000008672">
    <property type="component" value="Unassembled WGS sequence"/>
</dbReference>
<dbReference type="EMBL" id="AFYH01233537">
    <property type="status" value="NOT_ANNOTATED_CDS"/>
    <property type="molecule type" value="Genomic_DNA"/>
</dbReference>
<accession>H2ZZZ5</accession>
<evidence type="ECO:0000313" key="1">
    <source>
        <dbReference type="Ensembl" id="ENSLACP00000002966.1"/>
    </source>
</evidence>
<dbReference type="InterPro" id="IPR036691">
    <property type="entry name" value="Endo/exonu/phosph_ase_sf"/>
</dbReference>
<sequence>GLVEVWRHRHSIAREHSFHSQVHDSFSRIDLVLLSSSLLCWVEACSYLPCSISDHSPLKVVMDLPEVLPPDRRWRLNPGYLAMEEFVAMVGNQIDEYLAHNGPSSSTPDYVWEALKATLWGHISSYSVAYKKKMNNKQIKGLKGEEGCAIMLLLEIMSQKNASYSFHNLQYLKYEFNKLMSQKVEFALFWVQQSYFEAGKKASKLLAYRLQKLTSSNTIHLIKNDSNRQMVTNKDINLTFKQFYSKLYTSESVIDISDINTYLVGIKLPCMDPGDRDVLEAPIST</sequence>
<organism evidence="1 2">
    <name type="scientific">Latimeria chalumnae</name>
    <name type="common">Coelacanth</name>
    <dbReference type="NCBI Taxonomy" id="7897"/>
    <lineage>
        <taxon>Eukaryota</taxon>
        <taxon>Metazoa</taxon>
        <taxon>Chordata</taxon>
        <taxon>Craniata</taxon>
        <taxon>Vertebrata</taxon>
        <taxon>Euteleostomi</taxon>
        <taxon>Coelacanthiformes</taxon>
        <taxon>Coelacanthidae</taxon>
        <taxon>Latimeria</taxon>
    </lineage>
</organism>